<comment type="caution">
    <text evidence="1">The sequence shown here is derived from an EMBL/GenBank/DDBJ whole genome shotgun (WGS) entry which is preliminary data.</text>
</comment>
<reference evidence="1 2" key="1">
    <citation type="submission" date="2019-06" db="EMBL/GenBank/DDBJ databases">
        <title>Erythrobacter insulae sp. nov., isolated from a tidal flat.</title>
        <authorList>
            <person name="Yoon J.-H."/>
        </authorList>
    </citation>
    <scope>NUCLEOTIDE SEQUENCE [LARGE SCALE GENOMIC DNA]</scope>
    <source>
        <strain evidence="1 2">JBTF-M21</strain>
    </source>
</reference>
<dbReference type="EMBL" id="VHJK01000001">
    <property type="protein sequence ID" value="TRD10720.1"/>
    <property type="molecule type" value="Genomic_DNA"/>
</dbReference>
<name>A0A547P999_9SPHN</name>
<dbReference type="Pfam" id="PF12006">
    <property type="entry name" value="DUF3500"/>
    <property type="match status" value="1"/>
</dbReference>
<dbReference type="PANTHER" id="PTHR37489:SF1">
    <property type="entry name" value="DUF3500 DOMAIN-CONTAINING PROTEIN"/>
    <property type="match status" value="1"/>
</dbReference>
<evidence type="ECO:0000313" key="2">
    <source>
        <dbReference type="Proteomes" id="UP000316343"/>
    </source>
</evidence>
<keyword evidence="2" id="KW-1185">Reference proteome</keyword>
<dbReference type="PANTHER" id="PTHR37489">
    <property type="entry name" value="DUF3500 DOMAIN-CONTAINING PROTEIN"/>
    <property type="match status" value="1"/>
</dbReference>
<accession>A0A547P999</accession>
<dbReference type="AlphaFoldDB" id="A0A547P999"/>
<dbReference type="Proteomes" id="UP000316343">
    <property type="component" value="Unassembled WGS sequence"/>
</dbReference>
<protein>
    <submittedName>
        <fullName evidence="1">DUF3500 domain-containing protein</fullName>
    </submittedName>
</protein>
<evidence type="ECO:0000313" key="1">
    <source>
        <dbReference type="EMBL" id="TRD10720.1"/>
    </source>
</evidence>
<proteinExistence type="predicted"/>
<organism evidence="1 2">
    <name type="scientific">Erythrobacter insulae</name>
    <dbReference type="NCBI Taxonomy" id="2584124"/>
    <lineage>
        <taxon>Bacteria</taxon>
        <taxon>Pseudomonadati</taxon>
        <taxon>Pseudomonadota</taxon>
        <taxon>Alphaproteobacteria</taxon>
        <taxon>Sphingomonadales</taxon>
        <taxon>Erythrobacteraceae</taxon>
        <taxon>Erythrobacter/Porphyrobacter group</taxon>
        <taxon>Erythrobacter</taxon>
    </lineage>
</organism>
<dbReference type="InterPro" id="IPR021889">
    <property type="entry name" value="DUF3500"/>
</dbReference>
<sequence>MKYFKIAAMVSAMAFITPLSTIKAHDAFDHSSPEQLLNAARVKAMQDTALGFLATLTDDQRARVMTSLENNAARTSWSNLPVIMAPRSGMAVTEMTSAQRSALHAMMAAAFSSQGYLKTTTSIWHEDVLRGISANLIAAMPDEDPRKARFKTIIESYDSEKFYVSVFGDPETQNWGWMVTGHHYAANFTIADGKIAFMPLFLGANPQTVPQGRYAGWRILQHEADRALALMKSLGPSQLETAVIADAVDRTVFAGPGNRAGYAAQVGLKASSLEPLQLRLLRDVIDEYIGNASDEAAKRQRKAIEEDGLGNLYFAWWGPTGDPAARYMFRIHGPSILIDYVRESSPDGGFNHVHSIARDPSNDYGSQWLKLHYDEAHQD</sequence>
<dbReference type="RefSeq" id="WP_142786982.1">
    <property type="nucleotide sequence ID" value="NZ_VHJK01000001.1"/>
</dbReference>
<gene>
    <name evidence="1" type="ORF">FGU71_01790</name>
</gene>
<dbReference type="OrthoDB" id="581140at2"/>